<evidence type="ECO:0000256" key="1">
    <source>
        <dbReference type="PROSITE-ProRule" id="PRU00176"/>
    </source>
</evidence>
<name>A0ABR2ZKS2_9AGAR</name>
<reference evidence="3 4" key="1">
    <citation type="submission" date="2024-05" db="EMBL/GenBank/DDBJ databases">
        <title>A draft genome resource for the thread blight pathogen Marasmius tenuissimus strain MS-2.</title>
        <authorList>
            <person name="Yulfo-Soto G.E."/>
            <person name="Baruah I.K."/>
            <person name="Amoako-Attah I."/>
            <person name="Bukari Y."/>
            <person name="Meinhardt L.W."/>
            <person name="Bailey B.A."/>
            <person name="Cohen S.P."/>
        </authorList>
    </citation>
    <scope>NUCLEOTIDE SEQUENCE [LARGE SCALE GENOMIC DNA]</scope>
    <source>
        <strain evidence="3 4">MS-2</strain>
    </source>
</reference>
<comment type="caution">
    <text evidence="3">The sequence shown here is derived from an EMBL/GenBank/DDBJ whole genome shotgun (WGS) entry which is preliminary data.</text>
</comment>
<evidence type="ECO:0000313" key="3">
    <source>
        <dbReference type="EMBL" id="KAL0061835.1"/>
    </source>
</evidence>
<proteinExistence type="predicted"/>
<gene>
    <name evidence="3" type="ORF">AAF712_011353</name>
</gene>
<protein>
    <recommendedName>
        <fullName evidence="2">RRM domain-containing protein</fullName>
    </recommendedName>
</protein>
<sequence>MFKRVLSYRLSTANTSTQSLRLYRLKHTSRSVSVSFTPEHRTSNRKYKLLYHTNGSGTVADPWGDPDGDSFRVDFVDVDAAQRFKNTIEPLSAAKVQYYKNTRGDRTPFPSVVSRIWSGLSRNLRLIPETAGVLTAEEVQRVFEREGLAVAKVWGNKDRIDIEFYVLRDALTALNAFGDRIKMPGVLFTMPFLDYNNRGNPKAEMENRSCRRTILVSDFAFHKFPKIVLGSATKGHPLERATYDTATRSLKLKFLSERDMESFYQINVVSPQNTYSRILVPNKTSKHSGLDKKLPYHKELAIKLGAYRGIYLESLPRSVVEAGLQGPEGEFNPKAIAKKIEHDLSPYGIILNLTVQFDNLNFTSNRSNAIAYVNFVDIESAVIAYGKLHLAIRRGTGPLSEYRALNKHEFAAPPPSKREMTIYRNQNLKAHLLR</sequence>
<dbReference type="PROSITE" id="PS50102">
    <property type="entry name" value="RRM"/>
    <property type="match status" value="1"/>
</dbReference>
<dbReference type="InterPro" id="IPR000504">
    <property type="entry name" value="RRM_dom"/>
</dbReference>
<dbReference type="Proteomes" id="UP001437256">
    <property type="component" value="Unassembled WGS sequence"/>
</dbReference>
<dbReference type="EMBL" id="JBBXMP010000122">
    <property type="protein sequence ID" value="KAL0061835.1"/>
    <property type="molecule type" value="Genomic_DNA"/>
</dbReference>
<dbReference type="CDD" id="cd00590">
    <property type="entry name" value="RRM_SF"/>
    <property type="match status" value="1"/>
</dbReference>
<accession>A0ABR2ZKS2</accession>
<organism evidence="3 4">
    <name type="scientific">Marasmius tenuissimus</name>
    <dbReference type="NCBI Taxonomy" id="585030"/>
    <lineage>
        <taxon>Eukaryota</taxon>
        <taxon>Fungi</taxon>
        <taxon>Dikarya</taxon>
        <taxon>Basidiomycota</taxon>
        <taxon>Agaricomycotina</taxon>
        <taxon>Agaricomycetes</taxon>
        <taxon>Agaricomycetidae</taxon>
        <taxon>Agaricales</taxon>
        <taxon>Marasmiineae</taxon>
        <taxon>Marasmiaceae</taxon>
        <taxon>Marasmius</taxon>
    </lineage>
</organism>
<dbReference type="InterPro" id="IPR035979">
    <property type="entry name" value="RBD_domain_sf"/>
</dbReference>
<feature type="domain" description="RRM" evidence="2">
    <location>
        <begin position="308"/>
        <end position="427"/>
    </location>
</feature>
<dbReference type="SUPFAM" id="SSF54928">
    <property type="entry name" value="RNA-binding domain, RBD"/>
    <property type="match status" value="1"/>
</dbReference>
<evidence type="ECO:0000259" key="2">
    <source>
        <dbReference type="PROSITE" id="PS50102"/>
    </source>
</evidence>
<keyword evidence="1" id="KW-0694">RNA-binding</keyword>
<evidence type="ECO:0000313" key="4">
    <source>
        <dbReference type="Proteomes" id="UP001437256"/>
    </source>
</evidence>
<keyword evidence="4" id="KW-1185">Reference proteome</keyword>